<dbReference type="GO" id="GO:0000398">
    <property type="term" value="P:mRNA splicing, via spliceosome"/>
    <property type="evidence" value="ECO:0007669"/>
    <property type="project" value="InterPro"/>
</dbReference>
<comment type="caution">
    <text evidence="3">The sequence shown here is derived from an EMBL/GenBank/DDBJ whole genome shotgun (WGS) entry which is preliminary data.</text>
</comment>
<proteinExistence type="predicted"/>
<feature type="region of interest" description="Disordered" evidence="1">
    <location>
        <begin position="1"/>
        <end position="31"/>
    </location>
</feature>
<evidence type="ECO:0000256" key="1">
    <source>
        <dbReference type="SAM" id="MobiDB-lite"/>
    </source>
</evidence>
<dbReference type="OrthoDB" id="72819at2759"/>
<dbReference type="Proteomes" id="UP000792457">
    <property type="component" value="Unassembled WGS sequence"/>
</dbReference>
<keyword evidence="4" id="KW-1185">Reference proteome</keyword>
<feature type="compositionally biased region" description="Basic and acidic residues" evidence="1">
    <location>
        <begin position="14"/>
        <end position="31"/>
    </location>
</feature>
<dbReference type="InterPro" id="IPR029071">
    <property type="entry name" value="Ubiquitin-like_domsf"/>
</dbReference>
<accession>A0A8K0NZV5</accession>
<dbReference type="InterPro" id="IPR040610">
    <property type="entry name" value="SNRNP25_ubiquitin"/>
</dbReference>
<dbReference type="CDD" id="cd17058">
    <property type="entry name" value="Ubl_SNRNP25"/>
    <property type="match status" value="1"/>
</dbReference>
<dbReference type="GO" id="GO:0005689">
    <property type="term" value="C:U12-type spliceosomal complex"/>
    <property type="evidence" value="ECO:0007669"/>
    <property type="project" value="TreeGrafter"/>
</dbReference>
<evidence type="ECO:0000313" key="4">
    <source>
        <dbReference type="Proteomes" id="UP000792457"/>
    </source>
</evidence>
<dbReference type="Pfam" id="PF18036">
    <property type="entry name" value="Ubiquitin_4"/>
    <property type="match status" value="1"/>
</dbReference>
<dbReference type="InterPro" id="IPR039690">
    <property type="entry name" value="SNRNP25"/>
</dbReference>
<dbReference type="PANTHER" id="PTHR14942:SF0">
    <property type="entry name" value="U11_U12 SMALL NUCLEAR RIBONUCLEOPROTEIN 25 KDA PROTEIN"/>
    <property type="match status" value="1"/>
</dbReference>
<dbReference type="AlphaFoldDB" id="A0A8K0NZV5"/>
<dbReference type="PANTHER" id="PTHR14942">
    <property type="entry name" value="U11/U12 SMALL NUCLEAR RIBONUCLEOPROTEIN 25 KDA PROTEIN"/>
    <property type="match status" value="1"/>
</dbReference>
<gene>
    <name evidence="3" type="ORF">J437_LFUL008410</name>
</gene>
<reference evidence="3" key="2">
    <citation type="submission" date="2017-10" db="EMBL/GenBank/DDBJ databases">
        <title>Ladona fulva Genome sequencing and assembly.</title>
        <authorList>
            <person name="Murali S."/>
            <person name="Richards S."/>
            <person name="Bandaranaike D."/>
            <person name="Bellair M."/>
            <person name="Blankenburg K."/>
            <person name="Chao H."/>
            <person name="Dinh H."/>
            <person name="Doddapaneni H."/>
            <person name="Dugan-Rocha S."/>
            <person name="Elkadiri S."/>
            <person name="Gnanaolivu R."/>
            <person name="Hernandez B."/>
            <person name="Skinner E."/>
            <person name="Javaid M."/>
            <person name="Lee S."/>
            <person name="Li M."/>
            <person name="Ming W."/>
            <person name="Munidasa M."/>
            <person name="Muniz J."/>
            <person name="Nguyen L."/>
            <person name="Hughes D."/>
            <person name="Osuji N."/>
            <person name="Pu L.-L."/>
            <person name="Puazo M."/>
            <person name="Qu C."/>
            <person name="Quiroz J."/>
            <person name="Raj R."/>
            <person name="Weissenberger G."/>
            <person name="Xin Y."/>
            <person name="Zou X."/>
            <person name="Han Y."/>
            <person name="Worley K."/>
            <person name="Muzny D."/>
            <person name="Gibbs R."/>
        </authorList>
    </citation>
    <scope>NUCLEOTIDE SEQUENCE</scope>
    <source>
        <strain evidence="3">Sampled in the wild</strain>
    </source>
</reference>
<evidence type="ECO:0000259" key="2">
    <source>
        <dbReference type="Pfam" id="PF18036"/>
    </source>
</evidence>
<organism evidence="3 4">
    <name type="scientific">Ladona fulva</name>
    <name type="common">Scarce chaser dragonfly</name>
    <name type="synonym">Libellula fulva</name>
    <dbReference type="NCBI Taxonomy" id="123851"/>
    <lineage>
        <taxon>Eukaryota</taxon>
        <taxon>Metazoa</taxon>
        <taxon>Ecdysozoa</taxon>
        <taxon>Arthropoda</taxon>
        <taxon>Hexapoda</taxon>
        <taxon>Insecta</taxon>
        <taxon>Pterygota</taxon>
        <taxon>Palaeoptera</taxon>
        <taxon>Odonata</taxon>
        <taxon>Epiprocta</taxon>
        <taxon>Anisoptera</taxon>
        <taxon>Libelluloidea</taxon>
        <taxon>Libellulidae</taxon>
        <taxon>Ladona</taxon>
    </lineage>
</organism>
<dbReference type="Gene3D" id="3.10.20.90">
    <property type="entry name" value="Phosphatidylinositol 3-kinase Catalytic Subunit, Chain A, domain 1"/>
    <property type="match status" value="1"/>
</dbReference>
<reference evidence="3" key="1">
    <citation type="submission" date="2013-04" db="EMBL/GenBank/DDBJ databases">
        <authorList>
            <person name="Qu J."/>
            <person name="Murali S.C."/>
            <person name="Bandaranaike D."/>
            <person name="Bellair M."/>
            <person name="Blankenburg K."/>
            <person name="Chao H."/>
            <person name="Dinh H."/>
            <person name="Doddapaneni H."/>
            <person name="Downs B."/>
            <person name="Dugan-Rocha S."/>
            <person name="Elkadiri S."/>
            <person name="Gnanaolivu R.D."/>
            <person name="Hernandez B."/>
            <person name="Javaid M."/>
            <person name="Jayaseelan J.C."/>
            <person name="Lee S."/>
            <person name="Li M."/>
            <person name="Ming W."/>
            <person name="Munidasa M."/>
            <person name="Muniz J."/>
            <person name="Nguyen L."/>
            <person name="Ongeri F."/>
            <person name="Osuji N."/>
            <person name="Pu L.-L."/>
            <person name="Puazo M."/>
            <person name="Qu C."/>
            <person name="Quiroz J."/>
            <person name="Raj R."/>
            <person name="Weissenberger G."/>
            <person name="Xin Y."/>
            <person name="Zou X."/>
            <person name="Han Y."/>
            <person name="Richards S."/>
            <person name="Worley K."/>
            <person name="Muzny D."/>
            <person name="Gibbs R."/>
        </authorList>
    </citation>
    <scope>NUCLEOTIDE SEQUENCE</scope>
    <source>
        <strain evidence="3">Sampled in the wild</strain>
    </source>
</reference>
<evidence type="ECO:0000313" key="3">
    <source>
        <dbReference type="EMBL" id="KAG8227538.1"/>
    </source>
</evidence>
<sequence>MESISPSIDSNPEEESRNSRKSEEDEDVSLSHEDLVELTHRTLTALTQALPLLSDLPPGVTFEEVAAQVELEQGQSITVHVVRGDGEVMKVVVPSRGATVRDLKAAIARHMALRLSRQTKGKHRPVKISWRYIWRSHWLNTDGINLRDDSAFLSDYGICNRSRVTFVPRLNEKGKQ</sequence>
<dbReference type="SUPFAM" id="SSF54236">
    <property type="entry name" value="Ubiquitin-like"/>
    <property type="match status" value="1"/>
</dbReference>
<dbReference type="EMBL" id="KZ308326">
    <property type="protein sequence ID" value="KAG8227538.1"/>
    <property type="molecule type" value="Genomic_DNA"/>
</dbReference>
<name>A0A8K0NZV5_LADFU</name>
<feature type="domain" description="SNRNP25 ubiquitin-like" evidence="2">
    <location>
        <begin position="77"/>
        <end position="169"/>
    </location>
</feature>
<protein>
    <recommendedName>
        <fullName evidence="2">SNRNP25 ubiquitin-like domain-containing protein</fullName>
    </recommendedName>
</protein>